<proteinExistence type="predicted"/>
<evidence type="ECO:0000313" key="2">
    <source>
        <dbReference type="EMBL" id="EWH14948.1"/>
    </source>
</evidence>
<organism evidence="2 3">
    <name type="scientific">Cellulophaga geojensis KL-A</name>
    <dbReference type="NCBI Taxonomy" id="1328323"/>
    <lineage>
        <taxon>Bacteria</taxon>
        <taxon>Pseudomonadati</taxon>
        <taxon>Bacteroidota</taxon>
        <taxon>Flavobacteriia</taxon>
        <taxon>Flavobacteriales</taxon>
        <taxon>Flavobacteriaceae</taxon>
        <taxon>Cellulophaga</taxon>
    </lineage>
</organism>
<reference evidence="2 3" key="1">
    <citation type="journal article" date="2014" name="Genome Announc.">
        <title>Draft Genome Sequence of the Carrageenan-Degrading Bacterium Cellulophaga sp. Strain KL-A, Isolated from Decaying Marine Algae.</title>
        <authorList>
            <person name="Shan D."/>
            <person name="Ying J."/>
            <person name="Li X."/>
            <person name="Gao Z."/>
            <person name="Wei G."/>
            <person name="Shao Z."/>
        </authorList>
    </citation>
    <scope>NUCLEOTIDE SEQUENCE [LARGE SCALE GENOMIC DNA]</scope>
    <source>
        <strain evidence="2 3">KL-A</strain>
    </source>
</reference>
<gene>
    <name evidence="2" type="ORF">KLA_00275</name>
</gene>
<name>A0ABN0RSP3_9FLAO</name>
<keyword evidence="3" id="KW-1185">Reference proteome</keyword>
<accession>A0ABN0RSP3</accession>
<feature type="signal peptide" evidence="1">
    <location>
        <begin position="1"/>
        <end position="21"/>
    </location>
</feature>
<dbReference type="PROSITE" id="PS51257">
    <property type="entry name" value="PROKAR_LIPOPROTEIN"/>
    <property type="match status" value="1"/>
</dbReference>
<dbReference type="Proteomes" id="UP000019275">
    <property type="component" value="Unassembled WGS sequence"/>
</dbReference>
<feature type="chain" id="PRO_5047318885" description="Lipoprotein" evidence="1">
    <location>
        <begin position="22"/>
        <end position="572"/>
    </location>
</feature>
<keyword evidence="1" id="KW-0732">Signal</keyword>
<dbReference type="RefSeq" id="WP_034642755.1">
    <property type="nucleotide sequence ID" value="NZ_ARZX01000001.1"/>
</dbReference>
<evidence type="ECO:0000256" key="1">
    <source>
        <dbReference type="SAM" id="SignalP"/>
    </source>
</evidence>
<protein>
    <recommendedName>
        <fullName evidence="4">Lipoprotein</fullName>
    </recommendedName>
</protein>
<comment type="caution">
    <text evidence="2">The sequence shown here is derived from an EMBL/GenBank/DDBJ whole genome shotgun (WGS) entry which is preliminary data.</text>
</comment>
<dbReference type="EMBL" id="ARZX01000001">
    <property type="protein sequence ID" value="EWH14948.1"/>
    <property type="molecule type" value="Genomic_DNA"/>
</dbReference>
<sequence length="572" mass="64623">MKNFFAKFMFAALLTATFSLTSCQEEFEELPDNNDGKSIEATSATATLIKGTSSKDGSYDNIVDGASCFAIQFPYNVTVNGLDITIDSVADLKLIEEILDEIDSDDYNLQIIYPIKITLSNYTEITINSREELVAQAKECIEGGEDDDIECIDFVYPIDLFSFNTNLEITNTTTVESDRQMRLFFAGLGANDIVGIDFPITLEKYDGTKVVVNNNAELAVVLENAKDMCDEDDDNDYNDDDFTKERLDAFLVDCPMILQEIFRDSQEQTEQYLEFIVDFKENGTVITKDNDGNYIEGAWSTNIGVNSKRVELKLEFETLVDFNLDWFVYELNNDKIKLFANGGSDRIILKKYCDLSGNNPNDNLSDILGECKWEFTVPSSSSIGVYNVKFLENGTVKFVDENGSVFTIDTFTTWALEGNIIIFYNANQELIAEKWKIRSYTETQMYVDIYNEDEVMYQNVLQRNCEDGAACSDADINEALLGQCKFKITNLDGTFFEELYIDFSNNNIHAYDANNTIADEGNWSLQSGTLQFNSLSMTLANYIGEWSVIECGTDTFKLERGEEIIVLTKACD</sequence>
<evidence type="ECO:0008006" key="4">
    <source>
        <dbReference type="Google" id="ProtNLM"/>
    </source>
</evidence>
<evidence type="ECO:0000313" key="3">
    <source>
        <dbReference type="Proteomes" id="UP000019275"/>
    </source>
</evidence>